<organism evidence="1 2">
    <name type="scientific">Erythrobacter crassostreae</name>
    <dbReference type="NCBI Taxonomy" id="2828328"/>
    <lineage>
        <taxon>Bacteria</taxon>
        <taxon>Pseudomonadati</taxon>
        <taxon>Pseudomonadota</taxon>
        <taxon>Alphaproteobacteria</taxon>
        <taxon>Sphingomonadales</taxon>
        <taxon>Erythrobacteraceae</taxon>
        <taxon>Erythrobacter/Porphyrobacter group</taxon>
        <taxon>Erythrobacter</taxon>
    </lineage>
</organism>
<sequence length="215" mass="23714">MEEIKAISGYEYEAAGHNPSHDYLLPQVISELDVLKANLGDVEPRLFELGCGNGSIAATFAARGWQVFGVDPSEQGIKQAVATHPELNLKQGSAYDDLASEYGQFPVVTSLEVIEHVYAPRKYAETLFNLLEPGGTAIISTPYHGYWKNLVMALTGKMDAHFTALWDHGHIKFWSEKTLCELFAEIGFEAPKFYRVGRIGPLAKSTIAVIRKPAT</sequence>
<dbReference type="GO" id="GO:0008168">
    <property type="term" value="F:methyltransferase activity"/>
    <property type="evidence" value="ECO:0007669"/>
    <property type="project" value="UniProtKB-KW"/>
</dbReference>
<proteinExistence type="predicted"/>
<dbReference type="AlphaFoldDB" id="A0A9X1F482"/>
<dbReference type="PANTHER" id="PTHR43861">
    <property type="entry name" value="TRANS-ACONITATE 2-METHYLTRANSFERASE-RELATED"/>
    <property type="match status" value="1"/>
</dbReference>
<evidence type="ECO:0000313" key="1">
    <source>
        <dbReference type="EMBL" id="MBV7258515.1"/>
    </source>
</evidence>
<name>A0A9X1F482_9SPHN</name>
<accession>A0A9X1F482</accession>
<dbReference type="CDD" id="cd02440">
    <property type="entry name" value="AdoMet_MTases"/>
    <property type="match status" value="1"/>
</dbReference>
<keyword evidence="1" id="KW-0489">Methyltransferase</keyword>
<reference evidence="1" key="1">
    <citation type="submission" date="2021-04" db="EMBL/GenBank/DDBJ databases">
        <authorList>
            <person name="Pira H."/>
            <person name="Risdian C."/>
            <person name="Wink J."/>
        </authorList>
    </citation>
    <scope>NUCLEOTIDE SEQUENCE</scope>
    <source>
        <strain evidence="1">WH158</strain>
    </source>
</reference>
<keyword evidence="1" id="KW-0808">Transferase</keyword>
<keyword evidence="2" id="KW-1185">Reference proteome</keyword>
<dbReference type="GO" id="GO:0032259">
    <property type="term" value="P:methylation"/>
    <property type="evidence" value="ECO:0007669"/>
    <property type="project" value="UniProtKB-KW"/>
</dbReference>
<protein>
    <submittedName>
        <fullName evidence="1">Class I SAM-dependent methyltransferase</fullName>
    </submittedName>
</protein>
<dbReference type="EMBL" id="JAGSPC010000001">
    <property type="protein sequence ID" value="MBV7258515.1"/>
    <property type="molecule type" value="Genomic_DNA"/>
</dbReference>
<dbReference type="RefSeq" id="WP_218403826.1">
    <property type="nucleotide sequence ID" value="NZ_JAGSPC010000001.1"/>
</dbReference>
<dbReference type="Pfam" id="PF13489">
    <property type="entry name" value="Methyltransf_23"/>
    <property type="match status" value="1"/>
</dbReference>
<gene>
    <name evidence="1" type="ORF">KCG46_02865</name>
</gene>
<comment type="caution">
    <text evidence="1">The sequence shown here is derived from an EMBL/GenBank/DDBJ whole genome shotgun (WGS) entry which is preliminary data.</text>
</comment>
<dbReference type="Proteomes" id="UP001138681">
    <property type="component" value="Unassembled WGS sequence"/>
</dbReference>
<evidence type="ECO:0000313" key="2">
    <source>
        <dbReference type="Proteomes" id="UP001138681"/>
    </source>
</evidence>